<dbReference type="InterPro" id="IPR013644">
    <property type="entry name" value="DXP_reductoisomerase_C"/>
</dbReference>
<evidence type="ECO:0000256" key="8">
    <source>
        <dbReference type="ARBA" id="ARBA00048543"/>
    </source>
</evidence>
<gene>
    <name evidence="9 13" type="primary">dxr</name>
    <name evidence="13" type="ORF">ZNDK_0158</name>
</gene>
<dbReference type="GO" id="GO:0070402">
    <property type="term" value="F:NADPH binding"/>
    <property type="evidence" value="ECO:0007669"/>
    <property type="project" value="InterPro"/>
</dbReference>
<dbReference type="InterPro" id="IPR026877">
    <property type="entry name" value="DXPR_C"/>
</dbReference>
<keyword evidence="6 9" id="KW-0464">Manganese</keyword>
<dbReference type="UniPathway" id="UPA00056">
    <property type="reaction ID" value="UER00092"/>
</dbReference>
<accession>A0A6L2R492</accession>
<dbReference type="SUPFAM" id="SSF51735">
    <property type="entry name" value="NAD(P)-binding Rossmann-fold domains"/>
    <property type="match status" value="1"/>
</dbReference>
<feature type="binding site" evidence="9">
    <location>
        <position position="151"/>
    </location>
    <ligand>
        <name>NADPH</name>
        <dbReference type="ChEBI" id="CHEBI:57783"/>
    </ligand>
</feature>
<feature type="binding site" evidence="9">
    <location>
        <position position="225"/>
    </location>
    <ligand>
        <name>1-deoxy-D-xylulose 5-phosphate</name>
        <dbReference type="ChEBI" id="CHEBI:57792"/>
    </ligand>
</feature>
<comment type="caution">
    <text evidence="13">The sequence shown here is derived from an EMBL/GenBank/DDBJ whole genome shotgun (WGS) entry which is preliminary data.</text>
</comment>
<comment type="pathway">
    <text evidence="1 9">Isoprenoid biosynthesis; isopentenyl diphosphate biosynthesis via DXP pathway; isopentenyl diphosphate from 1-deoxy-D-xylulose 5-phosphate: step 1/6.</text>
</comment>
<keyword evidence="13" id="KW-0413">Isomerase</keyword>
<dbReference type="Pfam" id="PF02670">
    <property type="entry name" value="DXP_reductoisom"/>
    <property type="match status" value="1"/>
</dbReference>
<organism evidence="13 14">
    <name type="scientific">Candidatus Desulfovibrio kirbyi</name>
    <dbReference type="NCBI Taxonomy" id="2696086"/>
    <lineage>
        <taxon>Bacteria</taxon>
        <taxon>Pseudomonadati</taxon>
        <taxon>Thermodesulfobacteriota</taxon>
        <taxon>Desulfovibrionia</taxon>
        <taxon>Desulfovibrionales</taxon>
        <taxon>Desulfovibrionaceae</taxon>
        <taxon>Desulfovibrio</taxon>
    </lineage>
</organism>
<evidence type="ECO:0000256" key="4">
    <source>
        <dbReference type="ARBA" id="ARBA00022857"/>
    </source>
</evidence>
<dbReference type="Pfam" id="PF08436">
    <property type="entry name" value="DXP_redisom_C"/>
    <property type="match status" value="1"/>
</dbReference>
<evidence type="ECO:0000256" key="1">
    <source>
        <dbReference type="ARBA" id="ARBA00005094"/>
    </source>
</evidence>
<keyword evidence="7 9" id="KW-0414">Isoprene biosynthesis</keyword>
<evidence type="ECO:0000259" key="10">
    <source>
        <dbReference type="Pfam" id="PF02670"/>
    </source>
</evidence>
<feature type="binding site" evidence="9">
    <location>
        <position position="65"/>
    </location>
    <ligand>
        <name>NADPH</name>
        <dbReference type="ChEBI" id="CHEBI:57783"/>
    </ligand>
</feature>
<evidence type="ECO:0000256" key="2">
    <source>
        <dbReference type="ARBA" id="ARBA00006825"/>
    </source>
</evidence>
<dbReference type="PIRSF" id="PIRSF006205">
    <property type="entry name" value="Dxp_reductismrs"/>
    <property type="match status" value="1"/>
</dbReference>
<evidence type="ECO:0000313" key="13">
    <source>
        <dbReference type="EMBL" id="GFH62387.1"/>
    </source>
</evidence>
<dbReference type="HAMAP" id="MF_00183">
    <property type="entry name" value="DXP_reductoisom"/>
    <property type="match status" value="1"/>
</dbReference>
<sequence>MDELWPAVEGTTISYISRPPSEIWQREFPRSLVILGSTGSIGRNALRIVTANREAFQIVGLSCARNITSLAAQARQFRPPFLAVLDDEVAGGLKKLLPKNYSPTVFIGSKGYAQMASLPQATTVLAAQVGAAGLRGTVSAALAGKVICLANKESLVLAGHAVREICARTDATVLPVDSEHNALFQCVAGHGQTIRSLILTASGGPFFGKNVDSLRRVTKAQALNHPNWRMGAKISIDSATMMNKGLEIIEASHLYGVPAHNLRVLVHPQSVVHSLAELADGSLLALMGTADMRLPLAHCLLWPRCAQAGANRIDLTSVGALSFHEPDSATFPCLDLARRALESGTDICTVMNAANEAAVELFLNDACSFADIPLLTAKAMENYPKNIRTNTTDTSADPAPATEAWLRHIEELDRASRVFVYSLAKSQSDQTGRNIVRIKPQTAHSGE</sequence>
<comment type="catalytic activity">
    <reaction evidence="8">
        <text>2-C-methyl-D-erythritol 4-phosphate + NADP(+) = 1-deoxy-D-xylulose 5-phosphate + NADPH + H(+)</text>
        <dbReference type="Rhea" id="RHEA:13717"/>
        <dbReference type="ChEBI" id="CHEBI:15378"/>
        <dbReference type="ChEBI" id="CHEBI:57783"/>
        <dbReference type="ChEBI" id="CHEBI:57792"/>
        <dbReference type="ChEBI" id="CHEBI:58262"/>
        <dbReference type="ChEBI" id="CHEBI:58349"/>
        <dbReference type="EC" id="1.1.1.267"/>
    </reaction>
    <physiologicalReaction direction="right-to-left" evidence="8">
        <dbReference type="Rhea" id="RHEA:13719"/>
    </physiologicalReaction>
</comment>
<dbReference type="Proteomes" id="UP000505077">
    <property type="component" value="Unassembled WGS sequence"/>
</dbReference>
<evidence type="ECO:0000256" key="5">
    <source>
        <dbReference type="ARBA" id="ARBA00023002"/>
    </source>
</evidence>
<evidence type="ECO:0000259" key="12">
    <source>
        <dbReference type="Pfam" id="PF13288"/>
    </source>
</evidence>
<evidence type="ECO:0000256" key="3">
    <source>
        <dbReference type="ARBA" id="ARBA00022723"/>
    </source>
</evidence>
<dbReference type="PANTHER" id="PTHR30525:SF0">
    <property type="entry name" value="1-DEOXY-D-XYLULOSE 5-PHOSPHATE REDUCTOISOMERASE, CHLOROPLASTIC"/>
    <property type="match status" value="1"/>
</dbReference>
<feature type="binding site" evidence="9">
    <location>
        <position position="40"/>
    </location>
    <ligand>
        <name>NADPH</name>
        <dbReference type="ChEBI" id="CHEBI:57783"/>
    </ligand>
</feature>
<feature type="binding site" evidence="9">
    <location>
        <position position="247"/>
    </location>
    <ligand>
        <name>1-deoxy-D-xylulose 5-phosphate</name>
        <dbReference type="ChEBI" id="CHEBI:57792"/>
    </ligand>
</feature>
<dbReference type="SUPFAM" id="SSF55347">
    <property type="entry name" value="Glyceraldehyde-3-phosphate dehydrogenase-like, C-terminal domain"/>
    <property type="match status" value="1"/>
</dbReference>
<feature type="domain" description="1-deoxy-D-xylulose 5-phosphate reductoisomerase N-terminal" evidence="10">
    <location>
        <begin position="32"/>
        <end position="159"/>
    </location>
</feature>
<comment type="function">
    <text evidence="9">Catalyzes the NADPH-dependent rearrangement and reduction of 1-deoxy-D-xylulose-5-phosphate (DXP) to 2-C-methyl-D-erythritol 4-phosphate (MEP).</text>
</comment>
<feature type="binding site" evidence="9">
    <location>
        <position position="178"/>
    </location>
    <ligand>
        <name>1-deoxy-D-xylulose 5-phosphate</name>
        <dbReference type="ChEBI" id="CHEBI:57792"/>
    </ligand>
</feature>
<comment type="similarity">
    <text evidence="2 9">Belongs to the DXR family.</text>
</comment>
<feature type="domain" description="1-deoxy-D-xylulose 5-phosphate reductoisomerase C-terminal" evidence="11">
    <location>
        <begin position="173"/>
        <end position="255"/>
    </location>
</feature>
<feature type="binding site" evidence="9">
    <location>
        <position position="41"/>
    </location>
    <ligand>
        <name>NADPH</name>
        <dbReference type="ChEBI" id="CHEBI:57783"/>
    </ligand>
</feature>
<feature type="binding site" evidence="9">
    <location>
        <position position="38"/>
    </location>
    <ligand>
        <name>NADPH</name>
        <dbReference type="ChEBI" id="CHEBI:57783"/>
    </ligand>
</feature>
<dbReference type="EC" id="1.1.1.267" evidence="9"/>
<feature type="binding site" evidence="9">
    <location>
        <position position="243"/>
    </location>
    <ligand>
        <name>1-deoxy-D-xylulose 5-phosphate</name>
        <dbReference type="ChEBI" id="CHEBI:57792"/>
    </ligand>
</feature>
<evidence type="ECO:0000256" key="9">
    <source>
        <dbReference type="HAMAP-Rule" id="MF_00183"/>
    </source>
</evidence>
<proteinExistence type="inferred from homology"/>
<evidence type="ECO:0000256" key="7">
    <source>
        <dbReference type="ARBA" id="ARBA00023229"/>
    </source>
</evidence>
<dbReference type="EMBL" id="BLLL01000001">
    <property type="protein sequence ID" value="GFH62387.1"/>
    <property type="molecule type" value="Genomic_DNA"/>
</dbReference>
<keyword evidence="3 9" id="KW-0479">Metal-binding</keyword>
<dbReference type="AlphaFoldDB" id="A0A6L2R492"/>
<dbReference type="Pfam" id="PF13288">
    <property type="entry name" value="DXPR_C"/>
    <property type="match status" value="1"/>
</dbReference>
<comment type="cofactor">
    <cofactor evidence="9">
        <name>Mg(2+)</name>
        <dbReference type="ChEBI" id="CHEBI:18420"/>
    </cofactor>
    <cofactor evidence="9">
        <name>Mn(2+)</name>
        <dbReference type="ChEBI" id="CHEBI:29035"/>
    </cofactor>
</comment>
<dbReference type="Gene3D" id="3.40.50.720">
    <property type="entry name" value="NAD(P)-binding Rossmann-like Domain"/>
    <property type="match status" value="1"/>
</dbReference>
<feature type="binding site" evidence="9">
    <location>
        <position position="177"/>
    </location>
    <ligand>
        <name>Mn(2+)</name>
        <dbReference type="ChEBI" id="CHEBI:29035"/>
    </ligand>
</feature>
<dbReference type="GO" id="GO:0016853">
    <property type="term" value="F:isomerase activity"/>
    <property type="evidence" value="ECO:0007669"/>
    <property type="project" value="UniProtKB-KW"/>
</dbReference>
<dbReference type="InterPro" id="IPR036291">
    <property type="entry name" value="NAD(P)-bd_dom_sf"/>
</dbReference>
<feature type="binding site" evidence="9">
    <location>
        <position position="64"/>
    </location>
    <ligand>
        <name>NADPH</name>
        <dbReference type="ChEBI" id="CHEBI:57783"/>
    </ligand>
</feature>
<feature type="binding site" evidence="9">
    <location>
        <position position="153"/>
    </location>
    <ligand>
        <name>NADPH</name>
        <dbReference type="ChEBI" id="CHEBI:57783"/>
    </ligand>
</feature>
<reference evidence="13 14" key="1">
    <citation type="journal article" date="2020" name="ISME J.">
        <title>Parallel Reductive Genome Evolution in Desulfovibrio Ectosymbionts Independently Acquired by Trichonympha Protists in the Termite Gut.</title>
        <authorList>
            <person name="Takeuchi M."/>
            <person name="Kuwahara H."/>
            <person name="Murakami T."/>
            <person name="Takahashi K."/>
            <person name="Kajitani R."/>
            <person name="Toyoda A."/>
            <person name="Itoh T."/>
            <person name="Ohkuma M."/>
            <person name="Hongoh Y."/>
        </authorList>
    </citation>
    <scope>NUCLEOTIDE SEQUENCE [LARGE SCALE GENOMIC DNA]</scope>
    <source>
        <strain evidence="13">ZnDsv-02</strain>
    </source>
</reference>
<evidence type="ECO:0000256" key="6">
    <source>
        <dbReference type="ARBA" id="ARBA00023211"/>
    </source>
</evidence>
<dbReference type="PANTHER" id="PTHR30525">
    <property type="entry name" value="1-DEOXY-D-XYLULOSE 5-PHOSPHATE REDUCTOISOMERASE"/>
    <property type="match status" value="1"/>
</dbReference>
<dbReference type="NCBIfam" id="TIGR00243">
    <property type="entry name" value="Dxr"/>
    <property type="match status" value="1"/>
</dbReference>
<dbReference type="FunFam" id="3.40.50.720:FF:000045">
    <property type="entry name" value="1-deoxy-D-xylulose 5-phosphate reductoisomerase"/>
    <property type="match status" value="1"/>
</dbReference>
<evidence type="ECO:0000259" key="11">
    <source>
        <dbReference type="Pfam" id="PF08436"/>
    </source>
</evidence>
<feature type="binding site" evidence="9">
    <location>
        <position position="152"/>
    </location>
    <ligand>
        <name>1-deoxy-D-xylulose 5-phosphate</name>
        <dbReference type="ChEBI" id="CHEBI:57792"/>
    </ligand>
</feature>
<dbReference type="InterPro" id="IPR013512">
    <property type="entry name" value="DXP_reductoisomerase_N"/>
</dbReference>
<feature type="domain" description="DXP reductoisomerase C-terminal" evidence="12">
    <location>
        <begin position="287"/>
        <end position="407"/>
    </location>
</feature>
<dbReference type="GO" id="GO:0051484">
    <property type="term" value="P:isopentenyl diphosphate biosynthetic process, methylerythritol 4-phosphate pathway involved in terpenoid biosynthetic process"/>
    <property type="evidence" value="ECO:0007669"/>
    <property type="project" value="UniProtKB-ARBA"/>
</dbReference>
<dbReference type="InterPro" id="IPR003821">
    <property type="entry name" value="DXP_reductoisomerase"/>
</dbReference>
<dbReference type="InterPro" id="IPR036169">
    <property type="entry name" value="DXPR_C_sf"/>
</dbReference>
<name>A0A6L2R492_9BACT</name>
<feature type="binding site" evidence="9">
    <location>
        <position position="231"/>
    </location>
    <ligand>
        <name>NADPH</name>
        <dbReference type="ChEBI" id="CHEBI:57783"/>
    </ligand>
</feature>
<feature type="binding site" evidence="9">
    <location>
        <position position="244"/>
    </location>
    <ligand>
        <name>1-deoxy-D-xylulose 5-phosphate</name>
        <dbReference type="ChEBI" id="CHEBI:57792"/>
    </ligand>
</feature>
<feature type="binding site" evidence="9">
    <location>
        <position position="202"/>
    </location>
    <ligand>
        <name>1-deoxy-D-xylulose 5-phosphate</name>
        <dbReference type="ChEBI" id="CHEBI:57792"/>
    </ligand>
</feature>
<dbReference type="GO" id="GO:0030145">
    <property type="term" value="F:manganese ion binding"/>
    <property type="evidence" value="ECO:0007669"/>
    <property type="project" value="TreeGrafter"/>
</dbReference>
<feature type="binding site" evidence="9">
    <location>
        <position position="179"/>
    </location>
    <ligand>
        <name>Mn(2+)</name>
        <dbReference type="ChEBI" id="CHEBI:29035"/>
    </ligand>
</feature>
<feature type="binding site" evidence="9">
    <location>
        <position position="66"/>
    </location>
    <ligand>
        <name>NADPH</name>
        <dbReference type="ChEBI" id="CHEBI:57783"/>
    </ligand>
</feature>
<dbReference type="GO" id="GO:0030604">
    <property type="term" value="F:1-deoxy-D-xylulose-5-phosphate reductoisomerase activity"/>
    <property type="evidence" value="ECO:0007669"/>
    <property type="project" value="UniProtKB-UniRule"/>
</dbReference>
<keyword evidence="9" id="KW-0460">Magnesium</keyword>
<feature type="binding site" evidence="9">
    <location>
        <position position="179"/>
    </location>
    <ligand>
        <name>1-deoxy-D-xylulose 5-phosphate</name>
        <dbReference type="ChEBI" id="CHEBI:57792"/>
    </ligand>
</feature>
<feature type="binding site" evidence="9">
    <location>
        <position position="238"/>
    </location>
    <ligand>
        <name>1-deoxy-D-xylulose 5-phosphate</name>
        <dbReference type="ChEBI" id="CHEBI:57792"/>
    </ligand>
</feature>
<protein>
    <recommendedName>
        <fullName evidence="9">1-deoxy-D-xylulose 5-phosphate reductoisomerase</fullName>
        <shortName evidence="9">DXP reductoisomerase</shortName>
        <ecNumber evidence="9">1.1.1.267</ecNumber>
    </recommendedName>
    <alternativeName>
        <fullName evidence="9">1-deoxyxylulose-5-phosphate reductoisomerase</fullName>
    </alternativeName>
    <alternativeName>
        <fullName evidence="9">2-C-methyl-D-erythritol 4-phosphate synthase</fullName>
    </alternativeName>
</protein>
<feature type="binding site" evidence="9">
    <location>
        <position position="39"/>
    </location>
    <ligand>
        <name>NADPH</name>
        <dbReference type="ChEBI" id="CHEBI:57783"/>
    </ligand>
</feature>
<keyword evidence="4 9" id="KW-0521">NADP</keyword>
<dbReference type="SUPFAM" id="SSF69055">
    <property type="entry name" value="1-deoxy-D-xylulose-5-phosphate reductoisomerase, C-terminal domain"/>
    <property type="match status" value="1"/>
</dbReference>
<evidence type="ECO:0000313" key="14">
    <source>
        <dbReference type="Proteomes" id="UP000505077"/>
    </source>
</evidence>
<dbReference type="Gene3D" id="1.10.1740.10">
    <property type="match status" value="1"/>
</dbReference>
<feature type="binding site" evidence="9">
    <location>
        <position position="247"/>
    </location>
    <ligand>
        <name>Mn(2+)</name>
        <dbReference type="ChEBI" id="CHEBI:29035"/>
    </ligand>
</feature>
<keyword evidence="5 9" id="KW-0560">Oxidoreductase</keyword>